<protein>
    <recommendedName>
        <fullName evidence="2">DUF6777 domain-containing protein</fullName>
    </recommendedName>
</protein>
<feature type="compositionally biased region" description="Low complexity" evidence="1">
    <location>
        <begin position="234"/>
        <end position="249"/>
    </location>
</feature>
<evidence type="ECO:0000313" key="3">
    <source>
        <dbReference type="EMBL" id="GAA2718008.1"/>
    </source>
</evidence>
<evidence type="ECO:0000256" key="1">
    <source>
        <dbReference type="SAM" id="MobiDB-lite"/>
    </source>
</evidence>
<dbReference type="Proteomes" id="UP001500886">
    <property type="component" value="Unassembled WGS sequence"/>
</dbReference>
<keyword evidence="4" id="KW-1185">Reference proteome</keyword>
<evidence type="ECO:0000259" key="2">
    <source>
        <dbReference type="Pfam" id="PF20568"/>
    </source>
</evidence>
<dbReference type="Pfam" id="PF20568">
    <property type="entry name" value="DUF6777"/>
    <property type="match status" value="1"/>
</dbReference>
<proteinExistence type="predicted"/>
<feature type="compositionally biased region" description="Pro residues" evidence="1">
    <location>
        <begin position="250"/>
        <end position="302"/>
    </location>
</feature>
<evidence type="ECO:0000313" key="4">
    <source>
        <dbReference type="Proteomes" id="UP001500886"/>
    </source>
</evidence>
<sequence>MLVAAALAVFFLRQSGSSGGEVLLQAAGSNGRDPFTQSTAKDYGSSASAHPAIPAGGGSGPHNIAGNTAGLYGGSRNHANCDVERQIGYLTQDQNKSRAFAGVVGIDPGGLTGYLRGLTPLQLRSDTRVTNHGYKDGSVTSFQSVLQAGTAVLVDDRGLPRVRCTCGNPLTPPVAVQGTPKATGDTWPAYKYADVVVVTPADSVMDAITVYDPDTGEWFERPVGTDGDQDRSVSPPKGGMSSSAPGKSSAPPPPGSSRAPQPPPPPASPHTPPASPRTTPPTTPPSNPSPPPAYGPPPVRAY</sequence>
<feature type="region of interest" description="Disordered" evidence="1">
    <location>
        <begin position="29"/>
        <end position="61"/>
    </location>
</feature>
<feature type="compositionally biased region" description="Polar residues" evidence="1">
    <location>
        <begin position="35"/>
        <end position="48"/>
    </location>
</feature>
<gene>
    <name evidence="3" type="ORF">GCM10010315_32710</name>
</gene>
<organism evidence="3 4">
    <name type="scientific">Streptomyces luteosporeus</name>
    <dbReference type="NCBI Taxonomy" id="173856"/>
    <lineage>
        <taxon>Bacteria</taxon>
        <taxon>Bacillati</taxon>
        <taxon>Actinomycetota</taxon>
        <taxon>Actinomycetes</taxon>
        <taxon>Kitasatosporales</taxon>
        <taxon>Streptomycetaceae</taxon>
        <taxon>Streptomyces</taxon>
    </lineage>
</organism>
<comment type="caution">
    <text evidence="3">The sequence shown here is derived from an EMBL/GenBank/DDBJ whole genome shotgun (WGS) entry which is preliminary data.</text>
</comment>
<name>A0ABP6GB21_9ACTN</name>
<accession>A0ABP6GB21</accession>
<feature type="domain" description="DUF6777" evidence="2">
    <location>
        <begin position="63"/>
        <end position="224"/>
    </location>
</feature>
<dbReference type="InterPro" id="IPR046704">
    <property type="entry name" value="DUF6777"/>
</dbReference>
<feature type="region of interest" description="Disordered" evidence="1">
    <location>
        <begin position="215"/>
        <end position="302"/>
    </location>
</feature>
<reference evidence="4" key="1">
    <citation type="journal article" date="2019" name="Int. J. Syst. Evol. Microbiol.">
        <title>The Global Catalogue of Microorganisms (GCM) 10K type strain sequencing project: providing services to taxonomists for standard genome sequencing and annotation.</title>
        <authorList>
            <consortium name="The Broad Institute Genomics Platform"/>
            <consortium name="The Broad Institute Genome Sequencing Center for Infectious Disease"/>
            <person name="Wu L."/>
            <person name="Ma J."/>
        </authorList>
    </citation>
    <scope>NUCLEOTIDE SEQUENCE [LARGE SCALE GENOMIC DNA]</scope>
    <source>
        <strain evidence="4">JCM 4542</strain>
    </source>
</reference>
<dbReference type="EMBL" id="BAAASL010000011">
    <property type="protein sequence ID" value="GAA2718008.1"/>
    <property type="molecule type" value="Genomic_DNA"/>
</dbReference>